<dbReference type="Pfam" id="PF01594">
    <property type="entry name" value="AI-2E_transport"/>
    <property type="match status" value="1"/>
</dbReference>
<evidence type="ECO:0000256" key="6">
    <source>
        <dbReference type="ARBA" id="ARBA00022989"/>
    </source>
</evidence>
<feature type="transmembrane region" description="Helical" evidence="8">
    <location>
        <begin position="257"/>
        <end position="281"/>
    </location>
</feature>
<feature type="transmembrane region" description="Helical" evidence="8">
    <location>
        <begin position="221"/>
        <end position="237"/>
    </location>
</feature>
<dbReference type="EMBL" id="FQZX01000001">
    <property type="protein sequence ID" value="SHJ88406.1"/>
    <property type="molecule type" value="Genomic_DNA"/>
</dbReference>
<dbReference type="InterPro" id="IPR002549">
    <property type="entry name" value="AI-2E-like"/>
</dbReference>
<keyword evidence="4" id="KW-1003">Cell membrane</keyword>
<keyword evidence="3" id="KW-0813">Transport</keyword>
<keyword evidence="5 8" id="KW-0812">Transmembrane</keyword>
<evidence type="ECO:0000256" key="5">
    <source>
        <dbReference type="ARBA" id="ARBA00022692"/>
    </source>
</evidence>
<evidence type="ECO:0000256" key="8">
    <source>
        <dbReference type="SAM" id="Phobius"/>
    </source>
</evidence>
<dbReference type="PANTHER" id="PTHR21716">
    <property type="entry name" value="TRANSMEMBRANE PROTEIN"/>
    <property type="match status" value="1"/>
</dbReference>
<feature type="transmembrane region" description="Helical" evidence="8">
    <location>
        <begin position="158"/>
        <end position="180"/>
    </location>
</feature>
<evidence type="ECO:0000256" key="7">
    <source>
        <dbReference type="ARBA" id="ARBA00023136"/>
    </source>
</evidence>
<dbReference type="GO" id="GO:0005886">
    <property type="term" value="C:plasma membrane"/>
    <property type="evidence" value="ECO:0007669"/>
    <property type="project" value="UniProtKB-SubCell"/>
</dbReference>
<proteinExistence type="inferred from homology"/>
<organism evidence="9 10">
    <name type="scientific">Maribacter aquivivus</name>
    <dbReference type="NCBI Taxonomy" id="228958"/>
    <lineage>
        <taxon>Bacteria</taxon>
        <taxon>Pseudomonadati</taxon>
        <taxon>Bacteroidota</taxon>
        <taxon>Flavobacteriia</taxon>
        <taxon>Flavobacteriales</taxon>
        <taxon>Flavobacteriaceae</taxon>
        <taxon>Maribacter</taxon>
    </lineage>
</organism>
<feature type="transmembrane region" description="Helical" evidence="8">
    <location>
        <begin position="17"/>
        <end position="39"/>
    </location>
</feature>
<reference evidence="10" key="1">
    <citation type="submission" date="2016-11" db="EMBL/GenBank/DDBJ databases">
        <authorList>
            <person name="Varghese N."/>
            <person name="Submissions S."/>
        </authorList>
    </citation>
    <scope>NUCLEOTIDE SEQUENCE [LARGE SCALE GENOMIC DNA]</scope>
    <source>
        <strain evidence="10">DSM 16478</strain>
    </source>
</reference>
<name>A0A1M6MY81_9FLAO</name>
<dbReference type="AlphaFoldDB" id="A0A1M6MY81"/>
<evidence type="ECO:0000256" key="4">
    <source>
        <dbReference type="ARBA" id="ARBA00022475"/>
    </source>
</evidence>
<gene>
    <name evidence="9" type="ORF">SAMN04488007_1808</name>
</gene>
<evidence type="ECO:0000256" key="1">
    <source>
        <dbReference type="ARBA" id="ARBA00004651"/>
    </source>
</evidence>
<feature type="transmembrane region" description="Helical" evidence="8">
    <location>
        <begin position="186"/>
        <end position="209"/>
    </location>
</feature>
<evidence type="ECO:0000256" key="3">
    <source>
        <dbReference type="ARBA" id="ARBA00022448"/>
    </source>
</evidence>
<feature type="transmembrane region" description="Helical" evidence="8">
    <location>
        <begin position="107"/>
        <end position="128"/>
    </location>
</feature>
<dbReference type="Proteomes" id="UP000184314">
    <property type="component" value="Unassembled WGS sequence"/>
</dbReference>
<sequence>MLKPIVTYFESKFSNRILAIFTSYILAVAPLFVLIFFFFNQTRILFGKLPSVQGRLSEMIIVFSESFDQKFNLEADTTASWISENVLAVSDFSIDIIRGSLQSTSTVLAHLVLIVVITYFMLLYSTAFKNFLLAQSNKENRNRLDQLFKSVQYLAKRYMLGQGLIVIILGLLIGGGLWLIGVPYPFFWGFLAGFLEIIPYIGTSIGGVLPVVYMFMISDNFWQPIAVIVLYIIVQQLEGNLISPNVMGASVRINPLFVILGLFIGGVLWGIAGMILALPILAMSKEIFRTYDLFKPLSYLMEDGLLRKKDIFLERFDDEKYRFFNLFFKEGKEKKNF</sequence>
<protein>
    <submittedName>
        <fullName evidence="9">Predicted PurR-regulated permease PerM</fullName>
    </submittedName>
</protein>
<dbReference type="OrthoDB" id="9793390at2"/>
<evidence type="ECO:0000313" key="9">
    <source>
        <dbReference type="EMBL" id="SHJ88406.1"/>
    </source>
</evidence>
<evidence type="ECO:0000256" key="2">
    <source>
        <dbReference type="ARBA" id="ARBA00009773"/>
    </source>
</evidence>
<accession>A0A1M6MY81</accession>
<keyword evidence="6 8" id="KW-1133">Transmembrane helix</keyword>
<evidence type="ECO:0000313" key="10">
    <source>
        <dbReference type="Proteomes" id="UP000184314"/>
    </source>
</evidence>
<keyword evidence="10" id="KW-1185">Reference proteome</keyword>
<comment type="similarity">
    <text evidence="2">Belongs to the autoinducer-2 exporter (AI-2E) (TC 2.A.86) family.</text>
</comment>
<keyword evidence="7 8" id="KW-0472">Membrane</keyword>
<comment type="subcellular location">
    <subcellularLocation>
        <location evidence="1">Cell membrane</location>
        <topology evidence="1">Multi-pass membrane protein</topology>
    </subcellularLocation>
</comment>
<dbReference type="PANTHER" id="PTHR21716:SF53">
    <property type="entry name" value="PERMEASE PERM-RELATED"/>
    <property type="match status" value="1"/>
</dbReference>
<dbReference type="STRING" id="228958.SAMN04488007_1808"/>